<accession>A0A0B7FIK2</accession>
<keyword evidence="2" id="KW-1015">Disulfide bond</keyword>
<dbReference type="STRING" id="1108050.A0A0B7FIK2"/>
<dbReference type="Gene3D" id="3.40.50.1820">
    <property type="entry name" value="alpha/beta hydrolase"/>
    <property type="match status" value="1"/>
</dbReference>
<dbReference type="EMBL" id="LN679101">
    <property type="protein sequence ID" value="CEL55977.1"/>
    <property type="molecule type" value="Genomic_DNA"/>
</dbReference>
<dbReference type="InterPro" id="IPR000675">
    <property type="entry name" value="Cutinase/axe"/>
</dbReference>
<evidence type="ECO:0000313" key="4">
    <source>
        <dbReference type="EMBL" id="CEL55977.1"/>
    </source>
</evidence>
<dbReference type="PANTHER" id="PTHR33630:SF9">
    <property type="entry name" value="CUTINASE 4"/>
    <property type="match status" value="1"/>
</dbReference>
<dbReference type="SMART" id="SM01110">
    <property type="entry name" value="Cutinase"/>
    <property type="match status" value="1"/>
</dbReference>
<dbReference type="GO" id="GO:0052689">
    <property type="term" value="F:carboxylic ester hydrolase activity"/>
    <property type="evidence" value="ECO:0007669"/>
    <property type="project" value="UniProtKB-ARBA"/>
</dbReference>
<name>A0A0B7FIK2_THACB</name>
<sequence>MPAFNRLSHFFFCLKPIMFSKSLVASLVFTTTILAAPVELMTRQSCSTVQLVHAAGTTESGLGLVGAPLARSLASVIPGATSYAVPYSTVAEYFTTVQAGATMTAKYLAEQSARCPDQKFVLSGYSKGAMVMHSTQLDDKIKSKVISVLVFGDPQRRQTTASWPISSPSVNSAPRSGNTGTQNVASFCNSGDMFCSPPGSIMPHLAYATDGSIDAAAKFAAAKAQ</sequence>
<dbReference type="AlphaFoldDB" id="A0A0B7FIK2"/>
<reference evidence="4 5" key="1">
    <citation type="submission" date="2014-11" db="EMBL/GenBank/DDBJ databases">
        <authorList>
            <person name="Wibberg Daniel"/>
        </authorList>
    </citation>
    <scope>NUCLEOTIDE SEQUENCE [LARGE SCALE GENOMIC DNA]</scope>
    <source>
        <strain evidence="4">Rhizoctonia solani AG1-IB 7/3/14</strain>
    </source>
</reference>
<keyword evidence="1" id="KW-0378">Hydrolase</keyword>
<dbReference type="PANTHER" id="PTHR33630">
    <property type="entry name" value="CUTINASE RV1984C-RELATED-RELATED"/>
    <property type="match status" value="1"/>
</dbReference>
<evidence type="ECO:0000313" key="5">
    <source>
        <dbReference type="Proteomes" id="UP000059188"/>
    </source>
</evidence>
<dbReference type="Pfam" id="PF01083">
    <property type="entry name" value="Cutinase"/>
    <property type="match status" value="1"/>
</dbReference>
<dbReference type="SUPFAM" id="SSF53474">
    <property type="entry name" value="alpha/beta-Hydrolases"/>
    <property type="match status" value="1"/>
</dbReference>
<dbReference type="InterPro" id="IPR029058">
    <property type="entry name" value="AB_hydrolase_fold"/>
</dbReference>
<evidence type="ECO:0000256" key="1">
    <source>
        <dbReference type="ARBA" id="ARBA00022801"/>
    </source>
</evidence>
<dbReference type="Proteomes" id="UP000059188">
    <property type="component" value="Unassembled WGS sequence"/>
</dbReference>
<gene>
    <name evidence="4" type="ORF">RSOLAG1IB_01990</name>
</gene>
<organism evidence="4 5">
    <name type="scientific">Thanatephorus cucumeris (strain AG1-IB / isolate 7/3/14)</name>
    <name type="common">Lettuce bottom rot fungus</name>
    <name type="synonym">Rhizoctonia solani</name>
    <dbReference type="NCBI Taxonomy" id="1108050"/>
    <lineage>
        <taxon>Eukaryota</taxon>
        <taxon>Fungi</taxon>
        <taxon>Dikarya</taxon>
        <taxon>Basidiomycota</taxon>
        <taxon>Agaricomycotina</taxon>
        <taxon>Agaricomycetes</taxon>
        <taxon>Cantharellales</taxon>
        <taxon>Ceratobasidiaceae</taxon>
        <taxon>Rhizoctonia</taxon>
        <taxon>Rhizoctonia solani AG-1</taxon>
    </lineage>
</organism>
<evidence type="ECO:0000256" key="2">
    <source>
        <dbReference type="ARBA" id="ARBA00023157"/>
    </source>
</evidence>
<keyword evidence="5" id="KW-1185">Reference proteome</keyword>
<dbReference type="OrthoDB" id="3225429at2759"/>
<feature type="region of interest" description="Disordered" evidence="3">
    <location>
        <begin position="159"/>
        <end position="178"/>
    </location>
</feature>
<proteinExistence type="predicted"/>
<evidence type="ECO:0000256" key="3">
    <source>
        <dbReference type="SAM" id="MobiDB-lite"/>
    </source>
</evidence>
<protein>
    <submittedName>
        <fullName evidence="4">Putative cutinase Rv1984c/MT2037</fullName>
    </submittedName>
</protein>